<name>A0A414J370_9FIRM</name>
<comment type="caution">
    <text evidence="5">The sequence shown here is derived from an EMBL/GenBank/DDBJ whole genome shotgun (WGS) entry which is preliminary data.</text>
</comment>
<keyword evidence="2" id="KW-0805">Transcription regulation</keyword>
<dbReference type="PROSITE" id="PS50931">
    <property type="entry name" value="HTH_LYSR"/>
    <property type="match status" value="1"/>
</dbReference>
<dbReference type="PANTHER" id="PTHR30126:SF40">
    <property type="entry name" value="HTH-TYPE TRANSCRIPTIONAL REGULATOR GLTR"/>
    <property type="match status" value="1"/>
</dbReference>
<dbReference type="SUPFAM" id="SSF46785">
    <property type="entry name" value="Winged helix' DNA-binding domain"/>
    <property type="match status" value="1"/>
</dbReference>
<comment type="similarity">
    <text evidence="1">Belongs to the LysR transcriptional regulatory family.</text>
</comment>
<organism evidence="5 6">
    <name type="scientific">Blautia obeum</name>
    <dbReference type="NCBI Taxonomy" id="40520"/>
    <lineage>
        <taxon>Bacteria</taxon>
        <taxon>Bacillati</taxon>
        <taxon>Bacillota</taxon>
        <taxon>Clostridia</taxon>
        <taxon>Lachnospirales</taxon>
        <taxon>Lachnospiraceae</taxon>
        <taxon>Blautia</taxon>
    </lineage>
</organism>
<dbReference type="PANTHER" id="PTHR30126">
    <property type="entry name" value="HTH-TYPE TRANSCRIPTIONAL REGULATOR"/>
    <property type="match status" value="1"/>
</dbReference>
<evidence type="ECO:0000256" key="1">
    <source>
        <dbReference type="ARBA" id="ARBA00009437"/>
    </source>
</evidence>
<dbReference type="PRINTS" id="PR00039">
    <property type="entry name" value="HTHLYSR"/>
</dbReference>
<evidence type="ECO:0000256" key="2">
    <source>
        <dbReference type="ARBA" id="ARBA00023015"/>
    </source>
</evidence>
<dbReference type="Proteomes" id="UP000283745">
    <property type="component" value="Unassembled WGS sequence"/>
</dbReference>
<keyword evidence="3" id="KW-0238">DNA-binding</keyword>
<accession>A0A414J370</accession>
<proteinExistence type="inferred from homology"/>
<dbReference type="InterPro" id="IPR036390">
    <property type="entry name" value="WH_DNA-bd_sf"/>
</dbReference>
<gene>
    <name evidence="5" type="ORF">DW740_12825</name>
</gene>
<dbReference type="CDD" id="cd05466">
    <property type="entry name" value="PBP2_LTTR_substrate"/>
    <property type="match status" value="1"/>
</dbReference>
<evidence type="ECO:0000256" key="4">
    <source>
        <dbReference type="ARBA" id="ARBA00023163"/>
    </source>
</evidence>
<sequence>MNYTDIHTFLTIASSPSLSKAAESLFVSQPALSHRLSALEEELGTELIIRKKGSRTLELTEAGQRFVPIARKWEQLWIETGKIKFEQPSTQLRVVNVDSMNFYFMPQVIGNFLEEHPKCSLHINTMQSNLSYKAVENKDADLGLITNPHFFKKVQTIPLFEEQLVFVCGGDAPYQDGLLPSQLDSADEIYIPWSNTFLMWHDYWFGNDPEVKVMLDNIALLRQLLDLKNTWAIMPATLGRKLAEKENCRIVSIENGPEYRTCYAIMNDQRSEHPLIDDFLNELLKTVGNIPEIRLLDLTFRRKNP</sequence>
<dbReference type="Gene3D" id="1.10.10.10">
    <property type="entry name" value="Winged helix-like DNA-binding domain superfamily/Winged helix DNA-binding domain"/>
    <property type="match status" value="1"/>
</dbReference>
<dbReference type="GO" id="GO:0003700">
    <property type="term" value="F:DNA-binding transcription factor activity"/>
    <property type="evidence" value="ECO:0007669"/>
    <property type="project" value="InterPro"/>
</dbReference>
<dbReference type="Pfam" id="PF00126">
    <property type="entry name" value="HTH_1"/>
    <property type="match status" value="1"/>
</dbReference>
<reference evidence="5 6" key="1">
    <citation type="submission" date="2018-08" db="EMBL/GenBank/DDBJ databases">
        <title>A genome reference for cultivated species of the human gut microbiota.</title>
        <authorList>
            <person name="Zou Y."/>
            <person name="Xue W."/>
            <person name="Luo G."/>
        </authorList>
    </citation>
    <scope>NUCLEOTIDE SEQUENCE [LARGE SCALE GENOMIC DNA]</scope>
    <source>
        <strain evidence="5 6">AM28-23</strain>
    </source>
</reference>
<evidence type="ECO:0000256" key="3">
    <source>
        <dbReference type="ARBA" id="ARBA00023125"/>
    </source>
</evidence>
<keyword evidence="4" id="KW-0804">Transcription</keyword>
<dbReference type="GO" id="GO:0000976">
    <property type="term" value="F:transcription cis-regulatory region binding"/>
    <property type="evidence" value="ECO:0007669"/>
    <property type="project" value="TreeGrafter"/>
</dbReference>
<dbReference type="RefSeq" id="WP_015542604.1">
    <property type="nucleotide sequence ID" value="NZ_CABJFK010000010.1"/>
</dbReference>
<protein>
    <submittedName>
        <fullName evidence="5">LysR family transcriptional regulator</fullName>
    </submittedName>
</protein>
<dbReference type="Gene3D" id="3.40.190.290">
    <property type="match status" value="1"/>
</dbReference>
<dbReference type="SUPFAM" id="SSF53850">
    <property type="entry name" value="Periplasmic binding protein-like II"/>
    <property type="match status" value="1"/>
</dbReference>
<evidence type="ECO:0000313" key="6">
    <source>
        <dbReference type="Proteomes" id="UP000283745"/>
    </source>
</evidence>
<dbReference type="InterPro" id="IPR005119">
    <property type="entry name" value="LysR_subst-bd"/>
</dbReference>
<evidence type="ECO:0000313" key="5">
    <source>
        <dbReference type="EMBL" id="RHE38884.1"/>
    </source>
</evidence>
<dbReference type="InterPro" id="IPR000847">
    <property type="entry name" value="LysR_HTH_N"/>
</dbReference>
<dbReference type="AlphaFoldDB" id="A0A414J370"/>
<dbReference type="Pfam" id="PF03466">
    <property type="entry name" value="LysR_substrate"/>
    <property type="match status" value="1"/>
</dbReference>
<dbReference type="InterPro" id="IPR036388">
    <property type="entry name" value="WH-like_DNA-bd_sf"/>
</dbReference>
<dbReference type="EMBL" id="QSKF01000010">
    <property type="protein sequence ID" value="RHE38884.1"/>
    <property type="molecule type" value="Genomic_DNA"/>
</dbReference>